<organism evidence="1 2">
    <name type="scientific">Plakobranchus ocellatus</name>
    <dbReference type="NCBI Taxonomy" id="259542"/>
    <lineage>
        <taxon>Eukaryota</taxon>
        <taxon>Metazoa</taxon>
        <taxon>Spiralia</taxon>
        <taxon>Lophotrochozoa</taxon>
        <taxon>Mollusca</taxon>
        <taxon>Gastropoda</taxon>
        <taxon>Heterobranchia</taxon>
        <taxon>Euthyneura</taxon>
        <taxon>Panpulmonata</taxon>
        <taxon>Sacoglossa</taxon>
        <taxon>Placobranchoidea</taxon>
        <taxon>Plakobranchidae</taxon>
        <taxon>Plakobranchus</taxon>
    </lineage>
</organism>
<comment type="caution">
    <text evidence="1">The sequence shown here is derived from an EMBL/GenBank/DDBJ whole genome shotgun (WGS) entry which is preliminary data.</text>
</comment>
<evidence type="ECO:0000313" key="2">
    <source>
        <dbReference type="Proteomes" id="UP000735302"/>
    </source>
</evidence>
<dbReference type="EMBL" id="BLXT01004871">
    <property type="protein sequence ID" value="GFO17718.1"/>
    <property type="molecule type" value="Genomic_DNA"/>
</dbReference>
<proteinExistence type="predicted"/>
<reference evidence="1 2" key="1">
    <citation type="journal article" date="2021" name="Elife">
        <title>Chloroplast acquisition without the gene transfer in kleptoplastic sea slugs, Plakobranchus ocellatus.</title>
        <authorList>
            <person name="Maeda T."/>
            <person name="Takahashi S."/>
            <person name="Yoshida T."/>
            <person name="Shimamura S."/>
            <person name="Takaki Y."/>
            <person name="Nagai Y."/>
            <person name="Toyoda A."/>
            <person name="Suzuki Y."/>
            <person name="Arimoto A."/>
            <person name="Ishii H."/>
            <person name="Satoh N."/>
            <person name="Nishiyama T."/>
            <person name="Hasebe M."/>
            <person name="Maruyama T."/>
            <person name="Minagawa J."/>
            <person name="Obokata J."/>
            <person name="Shigenobu S."/>
        </authorList>
    </citation>
    <scope>NUCLEOTIDE SEQUENCE [LARGE SCALE GENOMIC DNA]</scope>
</reference>
<gene>
    <name evidence="1" type="ORF">PoB_004422300</name>
</gene>
<accession>A0AAV4BEW8</accession>
<dbReference type="Proteomes" id="UP000735302">
    <property type="component" value="Unassembled WGS sequence"/>
</dbReference>
<sequence>MLSIVSHSEIGPNVKINQNCSNLQYKFSTWSVLMSTAVPSGIHLSSFNRFIQLAADRVEWRTMIVIPAAGLTSEEEAGENALLHPGCTQLHSY</sequence>
<evidence type="ECO:0000313" key="1">
    <source>
        <dbReference type="EMBL" id="GFO17718.1"/>
    </source>
</evidence>
<dbReference type="AlphaFoldDB" id="A0AAV4BEW8"/>
<keyword evidence="2" id="KW-1185">Reference proteome</keyword>
<name>A0AAV4BEW8_9GAST</name>
<protein>
    <submittedName>
        <fullName evidence="1">Uncharacterized protein</fullName>
    </submittedName>
</protein>